<gene>
    <name evidence="2" type="ORF">HUR95_09615</name>
</gene>
<dbReference type="PANTHER" id="PTHR34297:SF1">
    <property type="entry name" value="ASP23_GLS24 FAMILY ENVELOPE STRESS RESPONSE PROTEIN"/>
    <property type="match status" value="1"/>
</dbReference>
<dbReference type="RefSeq" id="WP_188622857.1">
    <property type="nucleotide sequence ID" value="NZ_CP082237.1"/>
</dbReference>
<sequence>MDTSLPHVQQSFEIGVVEIAPEVIQVIAGLAASKVDGVAHMNGGFVGELVEKLGRKNLSKGVKVHLGEHHAVIDVSIVVQYGEHIPEVAKQVQRQVKSKIEEMTGLEVLEVNVHIVDVQIPPAGASAEVD</sequence>
<evidence type="ECO:0000256" key="1">
    <source>
        <dbReference type="ARBA" id="ARBA00005721"/>
    </source>
</evidence>
<dbReference type="PANTHER" id="PTHR34297">
    <property type="entry name" value="HYPOTHETICAL CYTOSOLIC PROTEIN-RELATED"/>
    <property type="match status" value="1"/>
</dbReference>
<proteinExistence type="inferred from homology"/>
<dbReference type="Pfam" id="PF03780">
    <property type="entry name" value="Asp23"/>
    <property type="match status" value="1"/>
</dbReference>
<dbReference type="Proteomes" id="UP000825179">
    <property type="component" value="Chromosome"/>
</dbReference>
<dbReference type="KEGG" id="cthu:HUR95_09615"/>
<evidence type="ECO:0000313" key="3">
    <source>
        <dbReference type="Proteomes" id="UP000825179"/>
    </source>
</evidence>
<accession>A0A8X8I276</accession>
<dbReference type="AlphaFoldDB" id="A0A8X8I276"/>
<evidence type="ECO:0000313" key="2">
    <source>
        <dbReference type="EMBL" id="QZT32652.1"/>
    </source>
</evidence>
<organism evidence="2 3">
    <name type="scientific">Caldalkalibacillus thermarum (strain TA2.A1)</name>
    <dbReference type="NCBI Taxonomy" id="986075"/>
    <lineage>
        <taxon>Bacteria</taxon>
        <taxon>Bacillati</taxon>
        <taxon>Bacillota</taxon>
        <taxon>Bacilli</taxon>
        <taxon>Bacillales</taxon>
        <taxon>Bacillaceae</taxon>
        <taxon>Caldalkalibacillus</taxon>
    </lineage>
</organism>
<dbReference type="InterPro" id="IPR005531">
    <property type="entry name" value="Asp23"/>
</dbReference>
<dbReference type="EMBL" id="CP082237">
    <property type="protein sequence ID" value="QZT32652.1"/>
    <property type="molecule type" value="Genomic_DNA"/>
</dbReference>
<keyword evidence="3" id="KW-1185">Reference proteome</keyword>
<name>A0A8X8I276_CALTT</name>
<reference evidence="2 3" key="1">
    <citation type="journal article" date="2020" name="Extremophiles">
        <title>Genomic analysis of Caldalkalibacillus thermarum TA2.A1 reveals aerobic alkaliphilic metabolism and evolutionary hallmarks linking alkaliphilic bacteria and plant life.</title>
        <authorList>
            <person name="de Jong S.I."/>
            <person name="van den Broek M.A."/>
            <person name="Merkel A.Y."/>
            <person name="de la Torre Cortes P."/>
            <person name="Kalamorz F."/>
            <person name="Cook G.M."/>
            <person name="van Loosdrecht M.C.M."/>
            <person name="McMillan D.G.G."/>
        </authorList>
    </citation>
    <scope>NUCLEOTIDE SEQUENCE [LARGE SCALE GENOMIC DNA]</scope>
    <source>
        <strain evidence="2 3">TA2.A1</strain>
    </source>
</reference>
<comment type="similarity">
    <text evidence="1">Belongs to the asp23 family.</text>
</comment>
<protein>
    <submittedName>
        <fullName evidence="2">Asp23/Gls24 family envelope stress response protein</fullName>
    </submittedName>
</protein>